<dbReference type="InterPro" id="IPR001932">
    <property type="entry name" value="PPM-type_phosphatase-like_dom"/>
</dbReference>
<dbReference type="InterPro" id="IPR000222">
    <property type="entry name" value="PP2C_BS"/>
</dbReference>
<dbReference type="PANTHER" id="PTHR47992">
    <property type="entry name" value="PROTEIN PHOSPHATASE"/>
    <property type="match status" value="1"/>
</dbReference>
<evidence type="ECO:0000256" key="1">
    <source>
        <dbReference type="ARBA" id="ARBA00022723"/>
    </source>
</evidence>
<feature type="region of interest" description="Disordered" evidence="5">
    <location>
        <begin position="189"/>
        <end position="236"/>
    </location>
</feature>
<comment type="similarity">
    <text evidence="4">Belongs to the PP2C family.</text>
</comment>
<keyword evidence="9" id="KW-1185">Reference proteome</keyword>
<dbReference type="OMA" id="MMEMSAM"/>
<dbReference type="InterPro" id="IPR036457">
    <property type="entry name" value="PPM-type-like_dom_sf"/>
</dbReference>
<dbReference type="RefSeq" id="XP_014249590.1">
    <property type="nucleotide sequence ID" value="XM_014394104.2"/>
</dbReference>
<dbReference type="OrthoDB" id="343114at2759"/>
<dbReference type="AlphaFoldDB" id="A0A8I6RNJ5"/>
<keyword evidence="2 4" id="KW-0378">Hydrolase</keyword>
<feature type="compositionally biased region" description="Basic and acidic residues" evidence="5">
    <location>
        <begin position="216"/>
        <end position="232"/>
    </location>
</feature>
<evidence type="ECO:0000256" key="4">
    <source>
        <dbReference type="RuleBase" id="RU003465"/>
    </source>
</evidence>
<evidence type="ECO:0000256" key="5">
    <source>
        <dbReference type="SAM" id="MobiDB-lite"/>
    </source>
</evidence>
<dbReference type="CDD" id="cd00143">
    <property type="entry name" value="PP2Cc"/>
    <property type="match status" value="1"/>
</dbReference>
<dbReference type="Proteomes" id="UP000494040">
    <property type="component" value="Unassembled WGS sequence"/>
</dbReference>
<dbReference type="PROSITE" id="PS01032">
    <property type="entry name" value="PPM_1"/>
    <property type="match status" value="1"/>
</dbReference>
<dbReference type="GO" id="GO:0046872">
    <property type="term" value="F:metal ion binding"/>
    <property type="evidence" value="ECO:0007669"/>
    <property type="project" value="UniProtKB-KW"/>
</dbReference>
<evidence type="ECO:0000259" key="7">
    <source>
        <dbReference type="PROSITE" id="PS51746"/>
    </source>
</evidence>
<dbReference type="EnsemblMetazoa" id="XM_014394104.2">
    <property type="protein sequence ID" value="XP_014249590.1"/>
    <property type="gene ID" value="LOC106666728"/>
</dbReference>
<evidence type="ECO:0000313" key="8">
    <source>
        <dbReference type="EnsemblMetazoa" id="XP_014249590.1"/>
    </source>
</evidence>
<organism evidence="8 9">
    <name type="scientific">Cimex lectularius</name>
    <name type="common">Bed bug</name>
    <name type="synonym">Acanthia lectularia</name>
    <dbReference type="NCBI Taxonomy" id="79782"/>
    <lineage>
        <taxon>Eukaryota</taxon>
        <taxon>Metazoa</taxon>
        <taxon>Ecdysozoa</taxon>
        <taxon>Arthropoda</taxon>
        <taxon>Hexapoda</taxon>
        <taxon>Insecta</taxon>
        <taxon>Pterygota</taxon>
        <taxon>Neoptera</taxon>
        <taxon>Paraneoptera</taxon>
        <taxon>Hemiptera</taxon>
        <taxon>Heteroptera</taxon>
        <taxon>Panheteroptera</taxon>
        <taxon>Cimicomorpha</taxon>
        <taxon>Cimicidae</taxon>
        <taxon>Cimex</taxon>
    </lineage>
</organism>
<reference evidence="8" key="1">
    <citation type="submission" date="2022-01" db="UniProtKB">
        <authorList>
            <consortium name="EnsemblMetazoa"/>
        </authorList>
    </citation>
    <scope>IDENTIFICATION</scope>
</reference>
<dbReference type="GeneID" id="106666728"/>
<dbReference type="SUPFAM" id="SSF81606">
    <property type="entry name" value="PP2C-like"/>
    <property type="match status" value="1"/>
</dbReference>
<keyword evidence="1" id="KW-0479">Metal-binding</keyword>
<dbReference type="Pfam" id="PF00481">
    <property type="entry name" value="PP2C"/>
    <property type="match status" value="2"/>
</dbReference>
<protein>
    <recommendedName>
        <fullName evidence="7">PPM-type phosphatase domain-containing protein</fullName>
    </recommendedName>
</protein>
<keyword evidence="6" id="KW-1133">Transmembrane helix</keyword>
<sequence>MDDELEDRIFYQTYTSHVKLMSKFIVGLPLNGGHLSQVWRLVRFYVAKPEVVLITISIFLIFMYIQAVEIWSRSLVDRIRLSVGNSVPSRTQRLANFKASGDLDSLSWELKEKNVAVYAIQGRRAKMEDRFVVNENINGTGVHLYGVFDGHGGEFAANYARDNLINNLNSKIVELKNLMVNGVVRKPSINGPQEPLSIKPPPSPRSVRKTPPSPKPLEKKPSFKNRSMEDSNKSSSVTDPFLLEKLECLPRSNVVTREVKPNRQPAFVAPDIGSYIEGSAINFGKLVTDEVLAADRLLLEAAKKNLDLAGTTALLAIVEGSKLIVANVGDSRGVMCDSKGKAIPLSFDHKPQQSREKKRIEEAGGSVCFNGVWRVAGILATSRAMGDYPLKDRRLVIADPDVLTFDLKSHKPKFIILASDGLWDMFSNEEAIAYVSSRLSEPHFGAKSITLQAYYKGSLDNITVLVINLANHTWM</sequence>
<evidence type="ECO:0000313" key="9">
    <source>
        <dbReference type="Proteomes" id="UP000494040"/>
    </source>
</evidence>
<keyword evidence="6" id="KW-0472">Membrane</keyword>
<accession>A0A8I6RNJ5</accession>
<name>A0A8I6RNJ5_CIMLE</name>
<evidence type="ECO:0000256" key="6">
    <source>
        <dbReference type="SAM" id="Phobius"/>
    </source>
</evidence>
<dbReference type="KEGG" id="clec:106666728"/>
<keyword evidence="6" id="KW-0812">Transmembrane</keyword>
<dbReference type="Gene3D" id="3.60.40.10">
    <property type="entry name" value="PPM-type phosphatase domain"/>
    <property type="match status" value="1"/>
</dbReference>
<proteinExistence type="inferred from homology"/>
<feature type="transmembrane region" description="Helical" evidence="6">
    <location>
        <begin position="51"/>
        <end position="71"/>
    </location>
</feature>
<feature type="domain" description="PPM-type phosphatase" evidence="7">
    <location>
        <begin position="114"/>
        <end position="469"/>
    </location>
</feature>
<evidence type="ECO:0000256" key="3">
    <source>
        <dbReference type="ARBA" id="ARBA00022912"/>
    </source>
</evidence>
<dbReference type="InterPro" id="IPR015655">
    <property type="entry name" value="PP2C"/>
</dbReference>
<evidence type="ECO:0000256" key="2">
    <source>
        <dbReference type="ARBA" id="ARBA00022801"/>
    </source>
</evidence>
<dbReference type="PROSITE" id="PS51746">
    <property type="entry name" value="PPM_2"/>
    <property type="match status" value="1"/>
</dbReference>
<dbReference type="GO" id="GO:0004722">
    <property type="term" value="F:protein serine/threonine phosphatase activity"/>
    <property type="evidence" value="ECO:0007669"/>
    <property type="project" value="InterPro"/>
</dbReference>
<dbReference type="SMART" id="SM00332">
    <property type="entry name" value="PP2Cc"/>
    <property type="match status" value="1"/>
</dbReference>
<keyword evidence="3 4" id="KW-0904">Protein phosphatase</keyword>